<protein>
    <recommendedName>
        <fullName evidence="5">C2H2-type domain-containing protein</fullName>
    </recommendedName>
</protein>
<dbReference type="AlphaFoldDB" id="A0ABD3CJZ4"/>
<feature type="coiled-coil region" evidence="1">
    <location>
        <begin position="370"/>
        <end position="415"/>
    </location>
</feature>
<dbReference type="EMBL" id="JAVIJP010000034">
    <property type="protein sequence ID" value="KAL3629656.1"/>
    <property type="molecule type" value="Genomic_DNA"/>
</dbReference>
<gene>
    <name evidence="3" type="ORF">CASFOL_026878</name>
</gene>
<dbReference type="Proteomes" id="UP001632038">
    <property type="component" value="Unassembled WGS sequence"/>
</dbReference>
<evidence type="ECO:0000256" key="2">
    <source>
        <dbReference type="SAM" id="MobiDB-lite"/>
    </source>
</evidence>
<keyword evidence="4" id="KW-1185">Reference proteome</keyword>
<accession>A0ABD3CJZ4</accession>
<feature type="region of interest" description="Disordered" evidence="2">
    <location>
        <begin position="194"/>
        <end position="231"/>
    </location>
</feature>
<sequence length="416" mass="43781">MSEPAVQLTLHSPPFAHTLRFLLFQPFINSRCIKDGHHMFTVSLHPSSRIVGGGCIGSTLGSSIFQVAVGALPIGGGCIGSTLGSSIFPVPIGGNSTLSSSIFPVAVGAGGGSTLSTVAVGGGCIGSILGSSIFPVAVGAVRGGSTLRNSVYSSLSITVGGGCIGSSTLGRSPLSPIASSCVFPAVLGFGSQPFSTAPETDPPITEEAEPKSSGSINDPPSDPFAGLFSTADNKDEPIKPFVCEPCKKEKKHRAFKSRDALYNHIRNDHEATHKKGHKCKRCFNFFETKQQLDAHVCPMKGFNTPDELLKALSDAKLIEEQKAFDEKVAAMTKEQASEAKNEAWKVAEKAGLALEEARKAKESADNPTAVDAADKALEKATTEMDNAYNAYNAYVKALNKLYENEKKARATANEAE</sequence>
<organism evidence="3 4">
    <name type="scientific">Castilleja foliolosa</name>
    <dbReference type="NCBI Taxonomy" id="1961234"/>
    <lineage>
        <taxon>Eukaryota</taxon>
        <taxon>Viridiplantae</taxon>
        <taxon>Streptophyta</taxon>
        <taxon>Embryophyta</taxon>
        <taxon>Tracheophyta</taxon>
        <taxon>Spermatophyta</taxon>
        <taxon>Magnoliopsida</taxon>
        <taxon>eudicotyledons</taxon>
        <taxon>Gunneridae</taxon>
        <taxon>Pentapetalae</taxon>
        <taxon>asterids</taxon>
        <taxon>lamiids</taxon>
        <taxon>Lamiales</taxon>
        <taxon>Orobanchaceae</taxon>
        <taxon>Pedicularideae</taxon>
        <taxon>Castillejinae</taxon>
        <taxon>Castilleja</taxon>
    </lineage>
</organism>
<comment type="caution">
    <text evidence="3">The sequence shown here is derived from an EMBL/GenBank/DDBJ whole genome shotgun (WGS) entry which is preliminary data.</text>
</comment>
<evidence type="ECO:0000313" key="3">
    <source>
        <dbReference type="EMBL" id="KAL3629656.1"/>
    </source>
</evidence>
<proteinExistence type="predicted"/>
<evidence type="ECO:0000256" key="1">
    <source>
        <dbReference type="SAM" id="Coils"/>
    </source>
</evidence>
<reference evidence="4" key="1">
    <citation type="journal article" date="2024" name="IScience">
        <title>Strigolactones Initiate the Formation of Haustorium-like Structures in Castilleja.</title>
        <authorList>
            <person name="Buerger M."/>
            <person name="Peterson D."/>
            <person name="Chory J."/>
        </authorList>
    </citation>
    <scope>NUCLEOTIDE SEQUENCE [LARGE SCALE GENOMIC DNA]</scope>
</reference>
<dbReference type="Gene3D" id="3.30.160.60">
    <property type="entry name" value="Classic Zinc Finger"/>
    <property type="match status" value="1"/>
</dbReference>
<name>A0ABD3CJZ4_9LAMI</name>
<evidence type="ECO:0000313" key="4">
    <source>
        <dbReference type="Proteomes" id="UP001632038"/>
    </source>
</evidence>
<evidence type="ECO:0008006" key="5">
    <source>
        <dbReference type="Google" id="ProtNLM"/>
    </source>
</evidence>
<keyword evidence="1" id="KW-0175">Coiled coil</keyword>